<gene>
    <name evidence="2" type="ORF">GCM10009716_13420</name>
</gene>
<evidence type="ECO:0000313" key="3">
    <source>
        <dbReference type="Proteomes" id="UP001501303"/>
    </source>
</evidence>
<dbReference type="Proteomes" id="UP001501303">
    <property type="component" value="Unassembled WGS sequence"/>
</dbReference>
<reference evidence="2 3" key="1">
    <citation type="journal article" date="2019" name="Int. J. Syst. Evol. Microbiol.">
        <title>The Global Catalogue of Microorganisms (GCM) 10K type strain sequencing project: providing services to taxonomists for standard genome sequencing and annotation.</title>
        <authorList>
            <consortium name="The Broad Institute Genomics Platform"/>
            <consortium name="The Broad Institute Genome Sequencing Center for Infectious Disease"/>
            <person name="Wu L."/>
            <person name="Ma J."/>
        </authorList>
    </citation>
    <scope>NUCLEOTIDE SEQUENCE [LARGE SCALE GENOMIC DNA]</scope>
    <source>
        <strain evidence="2 3">JCM 13581</strain>
    </source>
</reference>
<name>A0ABN2NZ96_9ACTN</name>
<organism evidence="2 3">
    <name type="scientific">Streptomyces sodiiphilus</name>
    <dbReference type="NCBI Taxonomy" id="226217"/>
    <lineage>
        <taxon>Bacteria</taxon>
        <taxon>Bacillati</taxon>
        <taxon>Actinomycetota</taxon>
        <taxon>Actinomycetes</taxon>
        <taxon>Kitasatosporales</taxon>
        <taxon>Streptomycetaceae</taxon>
        <taxon>Streptomyces</taxon>
    </lineage>
</organism>
<protein>
    <submittedName>
        <fullName evidence="2">Uncharacterized protein</fullName>
    </submittedName>
</protein>
<feature type="compositionally biased region" description="Polar residues" evidence="1">
    <location>
        <begin position="45"/>
        <end position="56"/>
    </location>
</feature>
<keyword evidence="3" id="KW-1185">Reference proteome</keyword>
<dbReference type="EMBL" id="BAAAMJ010000010">
    <property type="protein sequence ID" value="GAA1904786.1"/>
    <property type="molecule type" value="Genomic_DNA"/>
</dbReference>
<accession>A0ABN2NZ96</accession>
<comment type="caution">
    <text evidence="2">The sequence shown here is derived from an EMBL/GenBank/DDBJ whole genome shotgun (WGS) entry which is preliminary data.</text>
</comment>
<feature type="region of interest" description="Disordered" evidence="1">
    <location>
        <begin position="43"/>
        <end position="77"/>
    </location>
</feature>
<evidence type="ECO:0000313" key="2">
    <source>
        <dbReference type="EMBL" id="GAA1904786.1"/>
    </source>
</evidence>
<sequence>MPDSVKGAKAPFERPRALADKSALARWHRPLVAAALDSLHERGSLSATTPPCSTTRGMGPGIEFSACRGPPPIRHAR</sequence>
<proteinExistence type="predicted"/>
<evidence type="ECO:0000256" key="1">
    <source>
        <dbReference type="SAM" id="MobiDB-lite"/>
    </source>
</evidence>